<dbReference type="InParanoid" id="B8CER6"/>
<dbReference type="InterPro" id="IPR000232">
    <property type="entry name" value="HSF_DNA-bd"/>
</dbReference>
<keyword evidence="8" id="KW-1185">Reference proteome</keyword>
<dbReference type="GO" id="GO:0005634">
    <property type="term" value="C:nucleus"/>
    <property type="evidence" value="ECO:0007669"/>
    <property type="project" value="UniProtKB-SubCell"/>
</dbReference>
<dbReference type="AlphaFoldDB" id="B8CER6"/>
<evidence type="ECO:0000256" key="1">
    <source>
        <dbReference type="ARBA" id="ARBA00004123"/>
    </source>
</evidence>
<dbReference type="KEGG" id="tps:THAPSDRAFT_11515"/>
<comment type="similarity">
    <text evidence="4">Belongs to the HSF family.</text>
</comment>
<dbReference type="eggNOG" id="KOG0627">
    <property type="taxonomic scope" value="Eukaryota"/>
</dbReference>
<evidence type="ECO:0000313" key="7">
    <source>
        <dbReference type="EMBL" id="EED87948.1"/>
    </source>
</evidence>
<dbReference type="Gene3D" id="1.10.10.10">
    <property type="entry name" value="Winged helix-like DNA-binding domain superfamily/Winged helix DNA-binding domain"/>
    <property type="match status" value="1"/>
</dbReference>
<proteinExistence type="inferred from homology"/>
<evidence type="ECO:0000256" key="3">
    <source>
        <dbReference type="ARBA" id="ARBA00023242"/>
    </source>
</evidence>
<dbReference type="FunFam" id="1.10.10.10:FF:000479">
    <property type="entry name" value="Predicted protein"/>
    <property type="match status" value="1"/>
</dbReference>
<evidence type="ECO:0000256" key="4">
    <source>
        <dbReference type="RuleBase" id="RU004020"/>
    </source>
</evidence>
<dbReference type="GeneID" id="7448525"/>
<dbReference type="PANTHER" id="PTHR10015:SF206">
    <property type="entry name" value="HSF-TYPE DNA-BINDING DOMAIN-CONTAINING PROTEIN"/>
    <property type="match status" value="1"/>
</dbReference>
<feature type="region of interest" description="Disordered" evidence="5">
    <location>
        <begin position="1"/>
        <end position="28"/>
    </location>
</feature>
<dbReference type="SMART" id="SM00415">
    <property type="entry name" value="HSF"/>
    <property type="match status" value="1"/>
</dbReference>
<accession>B8CER6</accession>
<dbReference type="Pfam" id="PF00447">
    <property type="entry name" value="HSF_DNA-bind"/>
    <property type="match status" value="1"/>
</dbReference>
<evidence type="ECO:0000313" key="8">
    <source>
        <dbReference type="Proteomes" id="UP000001449"/>
    </source>
</evidence>
<dbReference type="GO" id="GO:0043565">
    <property type="term" value="F:sequence-specific DNA binding"/>
    <property type="evidence" value="ECO:0007669"/>
    <property type="project" value="InterPro"/>
</dbReference>
<dbReference type="RefSeq" id="XP_002294588.1">
    <property type="nucleotide sequence ID" value="XM_002294552.1"/>
</dbReference>
<dbReference type="Proteomes" id="UP000001449">
    <property type="component" value="Chromosome 20"/>
</dbReference>
<sequence>MNSSIVQVQPLRNNDGTAPTSSSRSNRQHFPSDLYQILELSSPSTIPVDNSIGIGVGVAATWLPHGRAFIITDEAKFIKEIVSQFLRLTKMRSFTRQLNTWGFHRILDGTDRGAWYHPNFLRGRPNEVNTITIKSKKVDAEQGFLDWRLNAKLNTPNFYDMPPIEVEDCRECRISCFAEKIATSTTSSSEVVSVSSKSASKVKFVAKDIHSTSTTTKMEEYQCNQAMPNTTNAMSKRAKAAKLASSTTTKTCSPYYPTPNLPLPPPKMSSFSVPTTNTGHFSNHQTDPNVQYRLLNSHPFSGINSVPLPLHLCFAEETSSPTEDEDEDEFAQLIGRVIKEPM</sequence>
<evidence type="ECO:0000259" key="6">
    <source>
        <dbReference type="SMART" id="SM00415"/>
    </source>
</evidence>
<gene>
    <name evidence="7" type="ORF">THAPSDRAFT_11515</name>
</gene>
<dbReference type="HOGENOM" id="CLU_812586_0_0_1"/>
<dbReference type="InterPro" id="IPR036390">
    <property type="entry name" value="WH_DNA-bd_sf"/>
</dbReference>
<dbReference type="OMA" id="RECRISC"/>
<reference evidence="7 8" key="2">
    <citation type="journal article" date="2008" name="Nature">
        <title>The Phaeodactylum genome reveals the evolutionary history of diatom genomes.</title>
        <authorList>
            <person name="Bowler C."/>
            <person name="Allen A.E."/>
            <person name="Badger J.H."/>
            <person name="Grimwood J."/>
            <person name="Jabbari K."/>
            <person name="Kuo A."/>
            <person name="Maheswari U."/>
            <person name="Martens C."/>
            <person name="Maumus F."/>
            <person name="Otillar R.P."/>
            <person name="Rayko E."/>
            <person name="Salamov A."/>
            <person name="Vandepoele K."/>
            <person name="Beszteri B."/>
            <person name="Gruber A."/>
            <person name="Heijde M."/>
            <person name="Katinka M."/>
            <person name="Mock T."/>
            <person name="Valentin K."/>
            <person name="Verret F."/>
            <person name="Berges J.A."/>
            <person name="Brownlee C."/>
            <person name="Cadoret J.P."/>
            <person name="Chiovitti A."/>
            <person name="Choi C.J."/>
            <person name="Coesel S."/>
            <person name="De Martino A."/>
            <person name="Detter J.C."/>
            <person name="Durkin C."/>
            <person name="Falciatore A."/>
            <person name="Fournet J."/>
            <person name="Haruta M."/>
            <person name="Huysman M.J."/>
            <person name="Jenkins B.D."/>
            <person name="Jiroutova K."/>
            <person name="Jorgensen R.E."/>
            <person name="Joubert Y."/>
            <person name="Kaplan A."/>
            <person name="Kroger N."/>
            <person name="Kroth P.G."/>
            <person name="La Roche J."/>
            <person name="Lindquist E."/>
            <person name="Lommer M."/>
            <person name="Martin-Jezequel V."/>
            <person name="Lopez P.J."/>
            <person name="Lucas S."/>
            <person name="Mangogna M."/>
            <person name="McGinnis K."/>
            <person name="Medlin L.K."/>
            <person name="Montsant A."/>
            <person name="Oudot-Le Secq M.P."/>
            <person name="Napoli C."/>
            <person name="Obornik M."/>
            <person name="Parker M.S."/>
            <person name="Petit J.L."/>
            <person name="Porcel B.M."/>
            <person name="Poulsen N."/>
            <person name="Robison M."/>
            <person name="Rychlewski L."/>
            <person name="Rynearson T.A."/>
            <person name="Schmutz J."/>
            <person name="Shapiro H."/>
            <person name="Siaut M."/>
            <person name="Stanley M."/>
            <person name="Sussman M.R."/>
            <person name="Taylor A.R."/>
            <person name="Vardi A."/>
            <person name="von Dassow P."/>
            <person name="Vyverman W."/>
            <person name="Willis A."/>
            <person name="Wyrwicz L.S."/>
            <person name="Rokhsar D.S."/>
            <person name="Weissenbach J."/>
            <person name="Armbrust E.V."/>
            <person name="Green B.R."/>
            <person name="Van de Peer Y."/>
            <person name="Grigoriev I.V."/>
        </authorList>
    </citation>
    <scope>NUCLEOTIDE SEQUENCE [LARGE SCALE GENOMIC DNA]</scope>
    <source>
        <strain evidence="7 8">CCMP1335</strain>
    </source>
</reference>
<evidence type="ECO:0000256" key="5">
    <source>
        <dbReference type="SAM" id="MobiDB-lite"/>
    </source>
</evidence>
<reference evidence="7 8" key="1">
    <citation type="journal article" date="2004" name="Science">
        <title>The genome of the diatom Thalassiosira pseudonana: ecology, evolution, and metabolism.</title>
        <authorList>
            <person name="Armbrust E.V."/>
            <person name="Berges J.A."/>
            <person name="Bowler C."/>
            <person name="Green B.R."/>
            <person name="Martinez D."/>
            <person name="Putnam N.H."/>
            <person name="Zhou S."/>
            <person name="Allen A.E."/>
            <person name="Apt K.E."/>
            <person name="Bechner M."/>
            <person name="Brzezinski M.A."/>
            <person name="Chaal B.K."/>
            <person name="Chiovitti A."/>
            <person name="Davis A.K."/>
            <person name="Demarest M.S."/>
            <person name="Detter J.C."/>
            <person name="Glavina T."/>
            <person name="Goodstein D."/>
            <person name="Hadi M.Z."/>
            <person name="Hellsten U."/>
            <person name="Hildebrand M."/>
            <person name="Jenkins B.D."/>
            <person name="Jurka J."/>
            <person name="Kapitonov V.V."/>
            <person name="Kroger N."/>
            <person name="Lau W.W."/>
            <person name="Lane T.W."/>
            <person name="Larimer F.W."/>
            <person name="Lippmeier J.C."/>
            <person name="Lucas S."/>
            <person name="Medina M."/>
            <person name="Montsant A."/>
            <person name="Obornik M."/>
            <person name="Parker M.S."/>
            <person name="Palenik B."/>
            <person name="Pazour G.J."/>
            <person name="Richardson P.M."/>
            <person name="Rynearson T.A."/>
            <person name="Saito M.A."/>
            <person name="Schwartz D.C."/>
            <person name="Thamatrakoln K."/>
            <person name="Valentin K."/>
            <person name="Vardi A."/>
            <person name="Wilkerson F.P."/>
            <person name="Rokhsar D.S."/>
        </authorList>
    </citation>
    <scope>NUCLEOTIDE SEQUENCE [LARGE SCALE GENOMIC DNA]</scope>
    <source>
        <strain evidence="7 8">CCMP1335</strain>
    </source>
</reference>
<dbReference type="EMBL" id="CM000652">
    <property type="protein sequence ID" value="EED87948.1"/>
    <property type="molecule type" value="Genomic_DNA"/>
</dbReference>
<protein>
    <recommendedName>
        <fullName evidence="6">HSF-type DNA-binding domain-containing protein</fullName>
    </recommendedName>
</protein>
<name>B8CER6_THAPS</name>
<keyword evidence="3" id="KW-0539">Nucleus</keyword>
<feature type="domain" description="HSF-type DNA-binding" evidence="6">
    <location>
        <begin position="26"/>
        <end position="134"/>
    </location>
</feature>
<dbReference type="SUPFAM" id="SSF46785">
    <property type="entry name" value="Winged helix' DNA-binding domain"/>
    <property type="match status" value="1"/>
</dbReference>
<keyword evidence="2" id="KW-0238">DNA-binding</keyword>
<dbReference type="PaxDb" id="35128-Thaps11515"/>
<comment type="subcellular location">
    <subcellularLocation>
        <location evidence="1">Nucleus</location>
    </subcellularLocation>
</comment>
<organism evidence="7 8">
    <name type="scientific">Thalassiosira pseudonana</name>
    <name type="common">Marine diatom</name>
    <name type="synonym">Cyclotella nana</name>
    <dbReference type="NCBI Taxonomy" id="35128"/>
    <lineage>
        <taxon>Eukaryota</taxon>
        <taxon>Sar</taxon>
        <taxon>Stramenopiles</taxon>
        <taxon>Ochrophyta</taxon>
        <taxon>Bacillariophyta</taxon>
        <taxon>Coscinodiscophyceae</taxon>
        <taxon>Thalassiosirophycidae</taxon>
        <taxon>Thalassiosirales</taxon>
        <taxon>Thalassiosiraceae</taxon>
        <taxon>Thalassiosira</taxon>
    </lineage>
</organism>
<dbReference type="InterPro" id="IPR036388">
    <property type="entry name" value="WH-like_DNA-bd_sf"/>
</dbReference>
<dbReference type="PANTHER" id="PTHR10015">
    <property type="entry name" value="HEAT SHOCK TRANSCRIPTION FACTOR"/>
    <property type="match status" value="1"/>
</dbReference>
<dbReference type="GO" id="GO:0003700">
    <property type="term" value="F:DNA-binding transcription factor activity"/>
    <property type="evidence" value="ECO:0007669"/>
    <property type="project" value="InterPro"/>
</dbReference>
<evidence type="ECO:0000256" key="2">
    <source>
        <dbReference type="ARBA" id="ARBA00023125"/>
    </source>
</evidence>